<name>A0ABN2WVM5_9MICO</name>
<evidence type="ECO:0000313" key="8">
    <source>
        <dbReference type="EMBL" id="GAA2100006.1"/>
    </source>
</evidence>
<dbReference type="InterPro" id="IPR027379">
    <property type="entry name" value="CLS_N"/>
</dbReference>
<dbReference type="EMBL" id="BAAAPZ010000008">
    <property type="protein sequence ID" value="GAA2100006.1"/>
    <property type="molecule type" value="Genomic_DNA"/>
</dbReference>
<evidence type="ECO:0000256" key="4">
    <source>
        <dbReference type="ARBA" id="ARBA00022989"/>
    </source>
</evidence>
<feature type="transmembrane region" description="Helical" evidence="6">
    <location>
        <begin position="31"/>
        <end position="51"/>
    </location>
</feature>
<keyword evidence="5 6" id="KW-0472">Membrane</keyword>
<evidence type="ECO:0000256" key="5">
    <source>
        <dbReference type="ARBA" id="ARBA00023136"/>
    </source>
</evidence>
<keyword evidence="9" id="KW-1185">Reference proteome</keyword>
<evidence type="ECO:0000259" key="7">
    <source>
        <dbReference type="Pfam" id="PF13396"/>
    </source>
</evidence>
<dbReference type="Pfam" id="PF13396">
    <property type="entry name" value="PLDc_N"/>
    <property type="match status" value="1"/>
</dbReference>
<organism evidence="8 9">
    <name type="scientific">Brevibacterium salitolerans</name>
    <dbReference type="NCBI Taxonomy" id="1403566"/>
    <lineage>
        <taxon>Bacteria</taxon>
        <taxon>Bacillati</taxon>
        <taxon>Actinomycetota</taxon>
        <taxon>Actinomycetes</taxon>
        <taxon>Micrococcales</taxon>
        <taxon>Brevibacteriaceae</taxon>
        <taxon>Brevibacterium</taxon>
    </lineage>
</organism>
<evidence type="ECO:0000256" key="3">
    <source>
        <dbReference type="ARBA" id="ARBA00022692"/>
    </source>
</evidence>
<evidence type="ECO:0000256" key="6">
    <source>
        <dbReference type="SAM" id="Phobius"/>
    </source>
</evidence>
<keyword evidence="4 6" id="KW-1133">Transmembrane helix</keyword>
<protein>
    <submittedName>
        <fullName evidence="8">PLD nuclease N-terminal domain-containing protein</fullName>
    </submittedName>
</protein>
<evidence type="ECO:0000313" key="9">
    <source>
        <dbReference type="Proteomes" id="UP001500984"/>
    </source>
</evidence>
<comment type="subcellular location">
    <subcellularLocation>
        <location evidence="1">Cell membrane</location>
        <topology evidence="1">Multi-pass membrane protein</topology>
    </subcellularLocation>
</comment>
<comment type="caution">
    <text evidence="8">The sequence shown here is derived from an EMBL/GenBank/DDBJ whole genome shotgun (WGS) entry which is preliminary data.</text>
</comment>
<keyword evidence="3 6" id="KW-0812">Transmembrane</keyword>
<evidence type="ECO:0000256" key="2">
    <source>
        <dbReference type="ARBA" id="ARBA00022475"/>
    </source>
</evidence>
<proteinExistence type="predicted"/>
<gene>
    <name evidence="8" type="ORF">GCM10009823_22130</name>
</gene>
<keyword evidence="2" id="KW-1003">Cell membrane</keyword>
<sequence>MGIVIVVAVMLYSVFDCALRPRDQIAALPKWAWILAILLFPVIGAVLWFVIGRRLPGGSGRRPQAQGPLAPDDDPDFLKRIAEDVEQQQRRERRERGEFD</sequence>
<dbReference type="Proteomes" id="UP001500984">
    <property type="component" value="Unassembled WGS sequence"/>
</dbReference>
<evidence type="ECO:0000256" key="1">
    <source>
        <dbReference type="ARBA" id="ARBA00004651"/>
    </source>
</evidence>
<feature type="domain" description="Cardiolipin synthase N-terminal" evidence="7">
    <location>
        <begin position="9"/>
        <end position="53"/>
    </location>
</feature>
<accession>A0ABN2WVM5</accession>
<reference evidence="8 9" key="1">
    <citation type="journal article" date="2019" name="Int. J. Syst. Evol. Microbiol.">
        <title>The Global Catalogue of Microorganisms (GCM) 10K type strain sequencing project: providing services to taxonomists for standard genome sequencing and annotation.</title>
        <authorList>
            <consortium name="The Broad Institute Genomics Platform"/>
            <consortium name="The Broad Institute Genome Sequencing Center for Infectious Disease"/>
            <person name="Wu L."/>
            <person name="Ma J."/>
        </authorList>
    </citation>
    <scope>NUCLEOTIDE SEQUENCE [LARGE SCALE GENOMIC DNA]</scope>
    <source>
        <strain evidence="8 9">JCM 15900</strain>
    </source>
</reference>